<dbReference type="AlphaFoldDB" id="A0A936ZJV4"/>
<evidence type="ECO:0000313" key="3">
    <source>
        <dbReference type="Proteomes" id="UP000605848"/>
    </source>
</evidence>
<keyword evidence="1" id="KW-1133">Transmembrane helix</keyword>
<proteinExistence type="predicted"/>
<reference evidence="2" key="1">
    <citation type="submission" date="2021-01" db="EMBL/GenBank/DDBJ databases">
        <title>Microvirga sp.</title>
        <authorList>
            <person name="Kim M.K."/>
        </authorList>
    </citation>
    <scope>NUCLEOTIDE SEQUENCE</scope>
    <source>
        <strain evidence="2">5420S-16</strain>
    </source>
</reference>
<keyword evidence="1" id="KW-0472">Membrane</keyword>
<evidence type="ECO:0000313" key="2">
    <source>
        <dbReference type="EMBL" id="MBL0407330.1"/>
    </source>
</evidence>
<keyword evidence="3" id="KW-1185">Reference proteome</keyword>
<gene>
    <name evidence="2" type="ORF">JKG68_25745</name>
</gene>
<feature type="transmembrane region" description="Helical" evidence="1">
    <location>
        <begin position="116"/>
        <end position="134"/>
    </location>
</feature>
<keyword evidence="1" id="KW-0812">Transmembrane</keyword>
<feature type="transmembrane region" description="Helical" evidence="1">
    <location>
        <begin position="12"/>
        <end position="38"/>
    </location>
</feature>
<dbReference type="EMBL" id="JAEQMY010000075">
    <property type="protein sequence ID" value="MBL0407330.1"/>
    <property type="molecule type" value="Genomic_DNA"/>
</dbReference>
<organism evidence="2 3">
    <name type="scientific">Microvirga aerilata</name>
    <dbReference type="NCBI Taxonomy" id="670292"/>
    <lineage>
        <taxon>Bacteria</taxon>
        <taxon>Pseudomonadati</taxon>
        <taxon>Pseudomonadota</taxon>
        <taxon>Alphaproteobacteria</taxon>
        <taxon>Hyphomicrobiales</taxon>
        <taxon>Methylobacteriaceae</taxon>
        <taxon>Microvirga</taxon>
    </lineage>
</organism>
<evidence type="ECO:0000256" key="1">
    <source>
        <dbReference type="SAM" id="Phobius"/>
    </source>
</evidence>
<feature type="transmembrane region" description="Helical" evidence="1">
    <location>
        <begin position="146"/>
        <end position="167"/>
    </location>
</feature>
<dbReference type="Proteomes" id="UP000605848">
    <property type="component" value="Unassembled WGS sequence"/>
</dbReference>
<dbReference type="RefSeq" id="WP_202064457.1">
    <property type="nucleotide sequence ID" value="NZ_JAEQMY010000075.1"/>
</dbReference>
<sequence length="178" mass="19388">MPLMFASLMILLAYVIDNVAAIFFGGSFLMAVVVAPAVEESTRYYVAGRLCWTARPRAAAMIGLLIGLGEMGTKTFEAALFNPSFHPLLSFGPVLVSIPIHVALSLAFYSIWSGRWLKMFGLHVLINGTGWTFGRGLWGKMELADYVATNVAIITALSVTIGGLALWRMRLRREGTTA</sequence>
<accession>A0A936ZJV4</accession>
<feature type="transmembrane region" description="Helical" evidence="1">
    <location>
        <begin position="58"/>
        <end position="76"/>
    </location>
</feature>
<protein>
    <submittedName>
        <fullName evidence="2">Uncharacterized protein</fullName>
    </submittedName>
</protein>
<feature type="transmembrane region" description="Helical" evidence="1">
    <location>
        <begin position="88"/>
        <end position="109"/>
    </location>
</feature>
<name>A0A936ZJV4_9HYPH</name>
<comment type="caution">
    <text evidence="2">The sequence shown here is derived from an EMBL/GenBank/DDBJ whole genome shotgun (WGS) entry which is preliminary data.</text>
</comment>